<dbReference type="EMBL" id="CACTIH010000146">
    <property type="protein sequence ID" value="CAA2955343.1"/>
    <property type="molecule type" value="Genomic_DNA"/>
</dbReference>
<protein>
    <submittedName>
        <fullName evidence="1">Uncharacterized protein</fullName>
    </submittedName>
</protein>
<name>A0A8S0PND7_OLEEU</name>
<gene>
    <name evidence="1" type="ORF">OLEA9_A062598</name>
</gene>
<proteinExistence type="predicted"/>
<dbReference type="Gramene" id="OE9A062598T1">
    <property type="protein sequence ID" value="OE9A062598C1"/>
    <property type="gene ID" value="OE9A062598"/>
</dbReference>
<dbReference type="Proteomes" id="UP000594638">
    <property type="component" value="Unassembled WGS sequence"/>
</dbReference>
<sequence>MKSISLLHDSKLKSGVESSLLESHVPTLDGLAAVEFFKQSNFQAILGNFWAWCASNVWDASSPHILGSFGDTVRRPNSGQVMATEGTQPDFQAFFYSFWALCAGHVRDDASEPWQGRSLIFRHFKAVFWQGAQTMFGTRHDRGNVRDALGCGRDATRFPGIFGQFLGHSVQATYTTRQGRNPIFKHFSTVSGRQCASHKWDISGWWQGRSLIFRHFWEVFGHGVLATSGACLIAVGTPPNFSTFVGIHPDFQAFLGNFWDSMCKPCPGRVMATVGMEPNFQVILGSFMDTVCKPCPRCGRDASRLSSIFRRFLEHDVQAMFGTRLVHDRDAAWFSGSFRDTVCKSCPGCCKDTP</sequence>
<reference evidence="1 2" key="1">
    <citation type="submission" date="2019-12" db="EMBL/GenBank/DDBJ databases">
        <authorList>
            <person name="Alioto T."/>
            <person name="Alioto T."/>
            <person name="Gomez Garrido J."/>
        </authorList>
    </citation>
    <scope>NUCLEOTIDE SEQUENCE [LARGE SCALE GENOMIC DNA]</scope>
</reference>
<comment type="caution">
    <text evidence="1">The sequence shown here is derived from an EMBL/GenBank/DDBJ whole genome shotgun (WGS) entry which is preliminary data.</text>
</comment>
<organism evidence="1 2">
    <name type="scientific">Olea europaea subsp. europaea</name>
    <dbReference type="NCBI Taxonomy" id="158383"/>
    <lineage>
        <taxon>Eukaryota</taxon>
        <taxon>Viridiplantae</taxon>
        <taxon>Streptophyta</taxon>
        <taxon>Embryophyta</taxon>
        <taxon>Tracheophyta</taxon>
        <taxon>Spermatophyta</taxon>
        <taxon>Magnoliopsida</taxon>
        <taxon>eudicotyledons</taxon>
        <taxon>Gunneridae</taxon>
        <taxon>Pentapetalae</taxon>
        <taxon>asterids</taxon>
        <taxon>lamiids</taxon>
        <taxon>Lamiales</taxon>
        <taxon>Oleaceae</taxon>
        <taxon>Oleeae</taxon>
        <taxon>Olea</taxon>
    </lineage>
</organism>
<evidence type="ECO:0000313" key="2">
    <source>
        <dbReference type="Proteomes" id="UP000594638"/>
    </source>
</evidence>
<keyword evidence="2" id="KW-1185">Reference proteome</keyword>
<accession>A0A8S0PND7</accession>
<evidence type="ECO:0000313" key="1">
    <source>
        <dbReference type="EMBL" id="CAA2955343.1"/>
    </source>
</evidence>
<dbReference type="AlphaFoldDB" id="A0A8S0PND7"/>